<gene>
    <name evidence="2" type="ORF">GCM10009765_32950</name>
</gene>
<feature type="domain" description="DUF4097" evidence="1">
    <location>
        <begin position="11"/>
        <end position="212"/>
    </location>
</feature>
<comment type="caution">
    <text evidence="2">The sequence shown here is derived from an EMBL/GenBank/DDBJ whole genome shotgun (WGS) entry which is preliminary data.</text>
</comment>
<reference evidence="2 3" key="1">
    <citation type="journal article" date="2019" name="Int. J. Syst. Evol. Microbiol.">
        <title>The Global Catalogue of Microorganisms (GCM) 10K type strain sequencing project: providing services to taxonomists for standard genome sequencing and annotation.</title>
        <authorList>
            <consortium name="The Broad Institute Genomics Platform"/>
            <consortium name="The Broad Institute Genome Sequencing Center for Infectious Disease"/>
            <person name="Wu L."/>
            <person name="Ma J."/>
        </authorList>
    </citation>
    <scope>NUCLEOTIDE SEQUENCE [LARGE SCALE GENOMIC DNA]</scope>
    <source>
        <strain evidence="2 3">JCM 14718</strain>
    </source>
</reference>
<proteinExistence type="predicted"/>
<evidence type="ECO:0000313" key="3">
    <source>
        <dbReference type="Proteomes" id="UP001500618"/>
    </source>
</evidence>
<name>A0ABN2H4I6_9ACTN</name>
<organism evidence="2 3">
    <name type="scientific">Fodinicola feengrottensis</name>
    <dbReference type="NCBI Taxonomy" id="435914"/>
    <lineage>
        <taxon>Bacteria</taxon>
        <taxon>Bacillati</taxon>
        <taxon>Actinomycetota</taxon>
        <taxon>Actinomycetes</taxon>
        <taxon>Mycobacteriales</taxon>
        <taxon>Fodinicola</taxon>
    </lineage>
</organism>
<dbReference type="Pfam" id="PF13349">
    <property type="entry name" value="DUF4097"/>
    <property type="match status" value="1"/>
</dbReference>
<protein>
    <recommendedName>
        <fullName evidence="1">DUF4097 domain-containing protein</fullName>
    </recommendedName>
</protein>
<accession>A0ABN2H4I6</accession>
<dbReference type="Proteomes" id="UP001500618">
    <property type="component" value="Unassembled WGS sequence"/>
</dbReference>
<evidence type="ECO:0000259" key="1">
    <source>
        <dbReference type="Pfam" id="PF13349"/>
    </source>
</evidence>
<dbReference type="EMBL" id="BAAANY010000010">
    <property type="protein sequence ID" value="GAA1681286.1"/>
    <property type="molecule type" value="Genomic_DNA"/>
</dbReference>
<dbReference type="InterPro" id="IPR025164">
    <property type="entry name" value="Toastrack_DUF4097"/>
</dbReference>
<evidence type="ECO:0000313" key="2">
    <source>
        <dbReference type="EMBL" id="GAA1681286.1"/>
    </source>
</evidence>
<sequence length="290" mass="30239">MYEFDTPRPTRLTIRLAAGDITVTTADVTKTTVDIQAMSGSDDRAAEVIGRTTVEQHGDLISIQSPDRSGFMRRPVRLRVTVTAPRGSSVESRVHSADLRTVGVLRDVHSRSGAGDTVIETATGDVNVECGSGNVEVDQIHGRLRYHSGSGDLRVGDAGGPLIANCASGRIRIEAIRAGAKITAASGAIEIERAYAGEVSVQAASGNITVGVPAGVGVFIDATAMSGRASSELPVTDKPASGRPELSLRLRSLSGNVRVVRAPDAPATVSTQKVFTESPVGSATEVQLEK</sequence>
<dbReference type="RefSeq" id="WP_344311164.1">
    <property type="nucleotide sequence ID" value="NZ_BAAANY010000010.1"/>
</dbReference>
<keyword evidence="3" id="KW-1185">Reference proteome</keyword>